<dbReference type="GO" id="GO:0015297">
    <property type="term" value="F:antiporter activity"/>
    <property type="evidence" value="ECO:0007669"/>
    <property type="project" value="UniProtKB-KW"/>
</dbReference>
<evidence type="ECO:0000313" key="12">
    <source>
        <dbReference type="Proteomes" id="UP000003254"/>
    </source>
</evidence>
<organism evidence="11 12">
    <name type="scientific">[Ruminococcus] lactaris ATCC 29176</name>
    <dbReference type="NCBI Taxonomy" id="471875"/>
    <lineage>
        <taxon>Bacteria</taxon>
        <taxon>Bacillati</taxon>
        <taxon>Bacillota</taxon>
        <taxon>Clostridia</taxon>
        <taxon>Lachnospirales</taxon>
        <taxon>Lachnospiraceae</taxon>
        <taxon>Mediterraneibacter</taxon>
    </lineage>
</organism>
<feature type="transmembrane region" description="Helical" evidence="9">
    <location>
        <begin position="216"/>
        <end position="235"/>
    </location>
</feature>
<dbReference type="AlphaFoldDB" id="B5CQV6"/>
<keyword evidence="7 9" id="KW-0472">Membrane</keyword>
<reference evidence="11 12" key="2">
    <citation type="submission" date="2008-08" db="EMBL/GenBank/DDBJ databases">
        <authorList>
            <person name="Fulton L."/>
            <person name="Clifton S."/>
            <person name="Fulton B."/>
            <person name="Xu J."/>
            <person name="Minx P."/>
            <person name="Pepin K.H."/>
            <person name="Johnson M."/>
            <person name="Bhonagiri V."/>
            <person name="Nash W.E."/>
            <person name="Mardis E.R."/>
            <person name="Wilson R.K."/>
        </authorList>
    </citation>
    <scope>NUCLEOTIDE SEQUENCE [LARGE SCALE GENOMIC DNA]</scope>
    <source>
        <strain evidence="11 12">ATCC 29176</strain>
    </source>
</reference>
<evidence type="ECO:0000259" key="10">
    <source>
        <dbReference type="Pfam" id="PF03553"/>
    </source>
</evidence>
<keyword evidence="3" id="KW-0050">Antiport</keyword>
<evidence type="ECO:0000256" key="6">
    <source>
        <dbReference type="ARBA" id="ARBA00022989"/>
    </source>
</evidence>
<dbReference type="eggNOG" id="COG1757">
    <property type="taxonomic scope" value="Bacteria"/>
</dbReference>
<feature type="transmembrane region" description="Helical" evidence="9">
    <location>
        <begin position="96"/>
        <end position="119"/>
    </location>
</feature>
<dbReference type="InterPro" id="IPR052180">
    <property type="entry name" value="NhaC_Na-H+_Antiporter"/>
</dbReference>
<evidence type="ECO:0000256" key="4">
    <source>
        <dbReference type="ARBA" id="ARBA00022475"/>
    </source>
</evidence>
<evidence type="ECO:0000256" key="8">
    <source>
        <dbReference type="ARBA" id="ARBA00038435"/>
    </source>
</evidence>
<keyword evidence="5 9" id="KW-0812">Transmembrane</keyword>
<dbReference type="GO" id="GO:0005886">
    <property type="term" value="C:plasma membrane"/>
    <property type="evidence" value="ECO:0007669"/>
    <property type="project" value="UniProtKB-SubCell"/>
</dbReference>
<feature type="domain" description="Na+/H+ antiporter NhaC-like C-terminal" evidence="10">
    <location>
        <begin position="259"/>
        <end position="444"/>
    </location>
</feature>
<sequence>MQTEDAGVKSSHPHFKFKKGNDMNDTVTKGNAAALLPIGVFLLIFLGAGIAFGDFYAMPAVVAFLIALFVAFMQNRQQKFADKIKVIAKGVGEENIITMSLIFLCAGGFSGAVTAAGGVESTVNLGLSLIPTHFAVAGLFVIGCFISVSMGTSMGTIAALAPIAVGISEKTGFELSVCIASVVCGAMFGDNLSMISDTTIAAVKTQGCDMKDKFKANFLLVLPAAVLSILIFWIMTRNVSYSLEGDLKYNLWEVFPYLIVLAGALAGINVFLVLISGIVISLIVGVAAGNIAVTEMFKVVGDGVTSMYDITVISILVACIVSLVKEAGGIQFILDLIKSRIRGKKGAELGIALLALFVDICTANNTVAIVMTGPIAREISEEYGVDPKRSASLLDMFTSVGQGMIPYGAQLLSAATLTGLTPVDILPNLYYPVLMGICGVGAIFLRKR</sequence>
<evidence type="ECO:0000256" key="3">
    <source>
        <dbReference type="ARBA" id="ARBA00022449"/>
    </source>
</evidence>
<proteinExistence type="inferred from homology"/>
<evidence type="ECO:0000313" key="11">
    <source>
        <dbReference type="EMBL" id="EDY32339.1"/>
    </source>
</evidence>
<evidence type="ECO:0000256" key="5">
    <source>
        <dbReference type="ARBA" id="ARBA00022692"/>
    </source>
</evidence>
<dbReference type="Proteomes" id="UP000003254">
    <property type="component" value="Unassembled WGS sequence"/>
</dbReference>
<comment type="subcellular location">
    <subcellularLocation>
        <location evidence="1">Cell membrane</location>
        <topology evidence="1">Multi-pass membrane protein</topology>
    </subcellularLocation>
</comment>
<evidence type="ECO:0000256" key="1">
    <source>
        <dbReference type="ARBA" id="ARBA00004651"/>
    </source>
</evidence>
<dbReference type="PANTHER" id="PTHR33451:SF5">
    <property type="entry name" value="NA+_H+ ANTIPORTER"/>
    <property type="match status" value="1"/>
</dbReference>
<feature type="transmembrane region" description="Helical" evidence="9">
    <location>
        <begin position="56"/>
        <end position="75"/>
    </location>
</feature>
<feature type="transmembrane region" description="Helical" evidence="9">
    <location>
        <begin position="255"/>
        <end position="275"/>
    </location>
</feature>
<feature type="domain" description="Na+/H+ antiporter NhaC-like C-terminal" evidence="10">
    <location>
        <begin position="40"/>
        <end position="231"/>
    </location>
</feature>
<protein>
    <submittedName>
        <fullName evidence="11">Na+/H+ antiporter family protein</fullName>
    </submittedName>
</protein>
<comment type="similarity">
    <text evidence="8">Belongs to the NhaC Na(+)/H(+) (TC 2.A.35) antiporter family.</text>
</comment>
<evidence type="ECO:0000256" key="7">
    <source>
        <dbReference type="ARBA" id="ARBA00023136"/>
    </source>
</evidence>
<feature type="transmembrane region" description="Helical" evidence="9">
    <location>
        <begin position="429"/>
        <end position="445"/>
    </location>
</feature>
<name>B5CQV6_9FIRM</name>
<gene>
    <name evidence="11" type="ORF">RUMLAC_01853</name>
</gene>
<keyword evidence="12" id="KW-1185">Reference proteome</keyword>
<feature type="transmembrane region" description="Helical" evidence="9">
    <location>
        <begin position="349"/>
        <end position="371"/>
    </location>
</feature>
<dbReference type="PANTHER" id="PTHR33451">
    <property type="entry name" value="MALATE-2H(+)/NA(+)-LACTATE ANTIPORTER"/>
    <property type="match status" value="1"/>
</dbReference>
<feature type="transmembrane region" description="Helical" evidence="9">
    <location>
        <begin position="312"/>
        <end position="337"/>
    </location>
</feature>
<feature type="transmembrane region" description="Helical" evidence="9">
    <location>
        <begin position="125"/>
        <end position="148"/>
    </location>
</feature>
<dbReference type="HOGENOM" id="CLU_043525_0_0_9"/>
<dbReference type="EMBL" id="ABOU02000042">
    <property type="protein sequence ID" value="EDY32339.1"/>
    <property type="molecule type" value="Genomic_DNA"/>
</dbReference>
<accession>B5CQV6</accession>
<keyword evidence="2" id="KW-0813">Transport</keyword>
<keyword evidence="6 9" id="KW-1133">Transmembrane helix</keyword>
<dbReference type="Pfam" id="PF03553">
    <property type="entry name" value="Na_H_antiporter"/>
    <property type="match status" value="2"/>
</dbReference>
<reference evidence="11 12" key="1">
    <citation type="submission" date="2008-08" db="EMBL/GenBank/DDBJ databases">
        <title>Draft genome sequence of Ruminococcus lactaris ATCC 29176.</title>
        <authorList>
            <person name="Sudarsanam P."/>
            <person name="Ley R."/>
            <person name="Guruge J."/>
            <person name="Turnbaugh P.J."/>
            <person name="Mahowald M."/>
            <person name="Liep D."/>
            <person name="Gordon J."/>
        </authorList>
    </citation>
    <scope>NUCLEOTIDE SEQUENCE [LARGE SCALE GENOMIC DNA]</scope>
    <source>
        <strain evidence="11 12">ATCC 29176</strain>
    </source>
</reference>
<evidence type="ECO:0000256" key="2">
    <source>
        <dbReference type="ARBA" id="ARBA00022448"/>
    </source>
</evidence>
<keyword evidence="4" id="KW-1003">Cell membrane</keyword>
<feature type="transmembrane region" description="Helical" evidence="9">
    <location>
        <begin position="282"/>
        <end position="300"/>
    </location>
</feature>
<feature type="transmembrane region" description="Helical" evidence="9">
    <location>
        <begin position="32"/>
        <end position="50"/>
    </location>
</feature>
<dbReference type="InterPro" id="IPR018461">
    <property type="entry name" value="Na/H_Antiport_NhaC-like_C"/>
</dbReference>
<comment type="caution">
    <text evidence="11">The sequence shown here is derived from an EMBL/GenBank/DDBJ whole genome shotgun (WGS) entry which is preliminary data.</text>
</comment>
<evidence type="ECO:0000256" key="9">
    <source>
        <dbReference type="SAM" id="Phobius"/>
    </source>
</evidence>